<accession>A0ABP2K6R5</accession>
<comment type="caution">
    <text evidence="1">The sequence shown here is derived from an EMBL/GenBank/DDBJ whole genome shotgun (WGS) entry which is preliminary data.</text>
</comment>
<dbReference type="Proteomes" id="UP000003179">
    <property type="component" value="Unassembled WGS sequence"/>
</dbReference>
<proteinExistence type="predicted"/>
<evidence type="ECO:0000313" key="2">
    <source>
        <dbReference type="Proteomes" id="UP000003179"/>
    </source>
</evidence>
<organism evidence="1 2">
    <name type="scientific">Cutibacterium modestum HL044PA1</name>
    <dbReference type="NCBI Taxonomy" id="765109"/>
    <lineage>
        <taxon>Bacteria</taxon>
        <taxon>Bacillati</taxon>
        <taxon>Actinomycetota</taxon>
        <taxon>Actinomycetes</taxon>
        <taxon>Propionibacteriales</taxon>
        <taxon>Propionibacteriaceae</taxon>
        <taxon>Cutibacterium</taxon>
        <taxon>Cutibacterium modestum</taxon>
    </lineage>
</organism>
<name>A0ABP2K6R5_9ACTN</name>
<protein>
    <submittedName>
        <fullName evidence="1">Uncharacterized protein</fullName>
    </submittedName>
</protein>
<gene>
    <name evidence="1" type="ORF">HMPREF9607_01143</name>
</gene>
<keyword evidence="2" id="KW-1185">Reference proteome</keyword>
<dbReference type="EMBL" id="ADZU01000019">
    <property type="protein sequence ID" value="EFS92613.1"/>
    <property type="molecule type" value="Genomic_DNA"/>
</dbReference>
<sequence length="103" mass="10885">MLPSAPGRGSMSAVRVNTVTVHTMRNSAHMGDSKPRARIGALLARTSVDQCSKNSTMISAGIPTMSAPMNILSVDIHPTAIASSVNTTAMTAFLLMRAVKRFL</sequence>
<reference evidence="1" key="1">
    <citation type="submission" date="2010-08" db="EMBL/GenBank/DDBJ databases">
        <authorList>
            <person name="Weinstock G."/>
            <person name="Sodergren E."/>
            <person name="Clifton S."/>
            <person name="Fulton L."/>
            <person name="Fulton B."/>
            <person name="Courtney L."/>
            <person name="Fronick C."/>
            <person name="Harrison M."/>
            <person name="Strong C."/>
            <person name="Farmer C."/>
            <person name="Delahaunty K."/>
            <person name="Markovic C."/>
            <person name="Hall O."/>
            <person name="Minx P."/>
            <person name="Tomlinson C."/>
            <person name="Mitreva M."/>
            <person name="Hou S."/>
            <person name="Chen J."/>
            <person name="Wollam A."/>
            <person name="Pepin K.H."/>
            <person name="Johnson M."/>
            <person name="Bhonagiri V."/>
            <person name="Zhang X."/>
            <person name="Suruliraj S."/>
            <person name="Warren W."/>
            <person name="Chinwalla A."/>
            <person name="Mardis E.R."/>
            <person name="Wilson R.K."/>
        </authorList>
    </citation>
    <scope>NUCLEOTIDE SEQUENCE [LARGE SCALE GENOMIC DNA]</scope>
    <source>
        <strain evidence="1">HL044PA1</strain>
    </source>
</reference>
<evidence type="ECO:0000313" key="1">
    <source>
        <dbReference type="EMBL" id="EFS92613.1"/>
    </source>
</evidence>